<dbReference type="GO" id="GO:0007035">
    <property type="term" value="P:vacuolar acidification"/>
    <property type="evidence" value="ECO:0007669"/>
    <property type="project" value="TreeGrafter"/>
</dbReference>
<evidence type="ECO:0000313" key="3">
    <source>
        <dbReference type="Proteomes" id="UP001210925"/>
    </source>
</evidence>
<dbReference type="PANTHER" id="PTHR13950">
    <property type="entry name" value="RABCONNECTIN-RELATED"/>
    <property type="match status" value="1"/>
</dbReference>
<dbReference type="SUPFAM" id="SSF50978">
    <property type="entry name" value="WD40 repeat-like"/>
    <property type="match status" value="2"/>
</dbReference>
<dbReference type="PANTHER" id="PTHR13950:SF9">
    <property type="entry name" value="RABCONNECTIN-3A"/>
    <property type="match status" value="1"/>
</dbReference>
<keyword evidence="3" id="KW-1185">Reference proteome</keyword>
<proteinExistence type="predicted"/>
<dbReference type="InterPro" id="IPR022033">
    <property type="entry name" value="Rav1p_C"/>
</dbReference>
<protein>
    <submittedName>
        <fullName evidence="2">Regulator of (H+)-ATPase in vacuolar membrane</fullName>
    </submittedName>
</protein>
<dbReference type="EMBL" id="JADGKB010000007">
    <property type="protein sequence ID" value="KAJ3261140.1"/>
    <property type="molecule type" value="Genomic_DNA"/>
</dbReference>
<name>A0AAD5UL31_9FUNG</name>
<dbReference type="Proteomes" id="UP001210925">
    <property type="component" value="Unassembled WGS sequence"/>
</dbReference>
<accession>A0AAD5UL31</accession>
<dbReference type="SMART" id="SM00320">
    <property type="entry name" value="WD40"/>
    <property type="match status" value="7"/>
</dbReference>
<feature type="domain" description="RAVE complex protein Rav1 C-terminal" evidence="1">
    <location>
        <begin position="612"/>
        <end position="1158"/>
    </location>
</feature>
<dbReference type="GO" id="GO:0043291">
    <property type="term" value="C:RAVE complex"/>
    <property type="evidence" value="ECO:0007669"/>
    <property type="project" value="TreeGrafter"/>
</dbReference>
<sequence length="2006" mass="228029">MNKEGLFGAKPNFSDDYYPTISSSTFQGTTICYATGSIVNVLTGDFKLLQQIQASGRVNCVAIHPITKTICFTVGDLITKYSFHEEKWNKLDQIQTGFEINSIDWAENGNLLVVGSKLVIYKPDYSLELSAELPFSPSKCQYSPCCKFIALFSKWRFPSDSRLCNNALMTRCNDQIVRFWAQNEHGYGFYNFDLCGVVDPTTTNQSSVLSNQYSISCLHWLTGKALADALRTQKEIKSFRKTLISSPSKLTDSLAEFPDMLFEVRSNGTMGLASIPSRVTKINTIMVSERTVQESDFAFFGNPIHSFYSIPVESCNHTPEITFLTRNDENVMNAYSMNLDDFFNHNWSSPRLYLRVSWSAPQSEIQKIVKHQALPLFALFDHQNQLLIYSSRLPRIGLRSTLGLTFHCQVPFENTPDCLNWFPNIGNAIKLIFIENIEYRVEEVCSKRTEKFMLLDIQQNDDSVYRLLAVSSLGNVKFFNVDDERIEVNMESESQIPNVLHAFSIRMFDFKNESIKLCRPSQFGVITDTYKINLYDFEDSPTLSDSSNKQLTEVYSIDSTTKNTIVDLSIAAFGKVAIGIFYSKPAHESNGQYLIDILDNEIDGLDLIFEYQIQLKYDFTKERNKFVDMAWHSCYDGQHLLAVADTHTVNVYTNSHVDAGIEWKSIIDFVVEEHENIQAVSWLQHGALFVATNLKTFIFSPWKKDGKGVPANMLELSSVHSGRLEDYNPSLLIQYMFWGKYDLVKYNLSLLHRFVKLSIEANRKLTHLPIPLWKLTGEDNDISNKMAYEDLFGVTDETALSELGTFSKTHVDYLVENLPISGIENFDDVTAFVKAFEQIEQHRRSLDENGLRYYIAAIYQYHRQTPHNLSPRDYCWGFFSDSQDYILDVMTQCIGGKLKWKDARDFGMGYWIANYNTLKTVFENIARNQFWGENGVNDPVACSLYYLALKKKNVLTGLWKLANSHPEQNQMMKFLANNFDEDRWKTAAQKNAFALLGKQRYEYAAAFFLLAGKLKDAANVCIKQLKDPQLAITICRIYEGEGGPVLSDILQNQLIPDACKADDRWLSCLLWTIANNRENAFYSLTRPLPSLLTEPCEVENRFVTVDPALLLLYNRLQTVYKTLILPKIPRLTSLEEIELYVNCARSYDKLGCPSLALEMIIKHKLDTIPEIQLEKEGDILVEETAGDNEVLGTTEIGWGAPDVKKESNGLDWGEIESKPTSTGLDWGELESKPTSGGIDWGELDTKPSGGLDFSDYESGLKDLDDLPNEELDIKPLAKPSEVPIEIPVVSKKEYLRLHCRKNALEIFKRFLVMRILHDLHNSTETVSYYKKELQTDPTLSKYTEYLKKGFQDISNTSKLDIDEISHMLRNRFGEIYELEAWVGLLPFADSMDDHIRFTNEMFTNQANFICSLCFEGNFKDYSMERYAHIEFMSRQLLIAATNWYSKCLELNCTWSESAMAQAVGAGYMIQILLATVFHNKNRLWWMIGLCDQLFDGLLKNDAKAIMHVVNDALADHNPIAHPDDVLPTDDHSIELYDEYGIALYTKESTETITAQKLIYSMVLTHATTAFKLYLERLAEIMNVNSNLDETFGFLTQGIEKGLVAYIYELDLEVTKNWLRLDMNFKNITAYIMELQIQELWSLLNRTGNVKKTANAIFHTKSIKKWDSGAYIDEDLNAPEFLSETIVNSENIINSFAINPLDHHQIVYATPTSICEIDTRISENYFSNDDPKVLRSQEDLPKLNITKAVPVQVVTNFESEELPMKKDLSFDSINRLIKRSFKPKPTNNFVDKGLRLRRAIYQATTLESHKSLNYCSPEVAVKLYQFGQAPELLTYTAQSEGRLTNCHFDPYGAKFGASDSRGDLYIWKFDAEPSAVKPCISLKQCHQGAINDFAFLNSSSVVATAGTSTNGMNVSIWDTLLPHTKARVKAFPVGEAGITSLVFFSQDNLLIAGGKKGSIYAIDIRSGGMLLNDFVAFDSSVKSLAFHEEKRSIVAGSSKGEIKVHPV</sequence>
<evidence type="ECO:0000259" key="1">
    <source>
        <dbReference type="Pfam" id="PF12234"/>
    </source>
</evidence>
<dbReference type="InterPro" id="IPR036322">
    <property type="entry name" value="WD40_repeat_dom_sf"/>
</dbReference>
<dbReference type="Pfam" id="PF12234">
    <property type="entry name" value="Rav1p_C"/>
    <property type="match status" value="1"/>
</dbReference>
<comment type="caution">
    <text evidence="2">The sequence shown here is derived from an EMBL/GenBank/DDBJ whole genome shotgun (WGS) entry which is preliminary data.</text>
</comment>
<dbReference type="InterPro" id="IPR052208">
    <property type="entry name" value="DmX-like/RAVE_component"/>
</dbReference>
<dbReference type="InterPro" id="IPR001680">
    <property type="entry name" value="WD40_rpt"/>
</dbReference>
<reference evidence="2" key="1">
    <citation type="submission" date="2020-05" db="EMBL/GenBank/DDBJ databases">
        <title>Phylogenomic resolution of chytrid fungi.</title>
        <authorList>
            <person name="Stajich J.E."/>
            <person name="Amses K."/>
            <person name="Simmons R."/>
            <person name="Seto K."/>
            <person name="Myers J."/>
            <person name="Bonds A."/>
            <person name="Quandt C.A."/>
            <person name="Barry K."/>
            <person name="Liu P."/>
            <person name="Grigoriev I."/>
            <person name="Longcore J.E."/>
            <person name="James T.Y."/>
        </authorList>
    </citation>
    <scope>NUCLEOTIDE SEQUENCE</scope>
    <source>
        <strain evidence="2">PLAUS21</strain>
    </source>
</reference>
<organism evidence="2 3">
    <name type="scientific">Boothiomyces macroporosus</name>
    <dbReference type="NCBI Taxonomy" id="261099"/>
    <lineage>
        <taxon>Eukaryota</taxon>
        <taxon>Fungi</taxon>
        <taxon>Fungi incertae sedis</taxon>
        <taxon>Chytridiomycota</taxon>
        <taxon>Chytridiomycota incertae sedis</taxon>
        <taxon>Chytridiomycetes</taxon>
        <taxon>Rhizophydiales</taxon>
        <taxon>Terramycetaceae</taxon>
        <taxon>Boothiomyces</taxon>
    </lineage>
</organism>
<evidence type="ECO:0000313" key="2">
    <source>
        <dbReference type="EMBL" id="KAJ3261140.1"/>
    </source>
</evidence>
<gene>
    <name evidence="2" type="primary">RAV1</name>
    <name evidence="2" type="ORF">HK103_006449</name>
</gene>
<dbReference type="Gene3D" id="2.130.10.10">
    <property type="entry name" value="YVTN repeat-like/Quinoprotein amine dehydrogenase"/>
    <property type="match status" value="1"/>
</dbReference>
<dbReference type="InterPro" id="IPR015943">
    <property type="entry name" value="WD40/YVTN_repeat-like_dom_sf"/>
</dbReference>